<dbReference type="Proteomes" id="UP000271977">
    <property type="component" value="Unassembled WGS sequence"/>
</dbReference>
<sequence length="147" mass="17265">MSKIINKREEKILQAKKLNGWDTVLKLLDQEFENSLRQDSRYHLTSLNKIVSDDGKYTELIELIPSEIFNPLDNLIEIERNKTLYKALKSLSCSEYKLFVNRVEDKKSFRQLATELGISDKTAKARFEKIRLKLQEELHLMGYTDVL</sequence>
<evidence type="ECO:0000313" key="2">
    <source>
        <dbReference type="Proteomes" id="UP000271977"/>
    </source>
</evidence>
<proteinExistence type="predicted"/>
<dbReference type="AlphaFoldDB" id="A0A3R9L247"/>
<evidence type="ECO:0000313" key="1">
    <source>
        <dbReference type="EMBL" id="RSJ89129.1"/>
    </source>
</evidence>
<dbReference type="InterPro" id="IPR013324">
    <property type="entry name" value="RNA_pol_sigma_r3/r4-like"/>
</dbReference>
<name>A0A3R9L247_STRMT</name>
<comment type="caution">
    <text evidence="1">The sequence shown here is derived from an EMBL/GenBank/DDBJ whole genome shotgun (WGS) entry which is preliminary data.</text>
</comment>
<dbReference type="RefSeq" id="WP_125431495.1">
    <property type="nucleotide sequence ID" value="NZ_RJPV01000006.1"/>
</dbReference>
<reference evidence="1 2" key="1">
    <citation type="submission" date="2018-11" db="EMBL/GenBank/DDBJ databases">
        <title>Species Designations Belie Phenotypic and Genotypic Heterogeneity in Oral Streptococci.</title>
        <authorList>
            <person name="Velsko I."/>
        </authorList>
    </citation>
    <scope>NUCLEOTIDE SEQUENCE [LARGE SCALE GENOMIC DNA]</scope>
    <source>
        <strain evidence="1 2">BCC30</strain>
    </source>
</reference>
<dbReference type="SUPFAM" id="SSF88659">
    <property type="entry name" value="Sigma3 and sigma4 domains of RNA polymerase sigma factors"/>
    <property type="match status" value="1"/>
</dbReference>
<protein>
    <submittedName>
        <fullName evidence="1">Uncharacterized protein</fullName>
    </submittedName>
</protein>
<dbReference type="EMBL" id="RJPV01000006">
    <property type="protein sequence ID" value="RSJ89129.1"/>
    <property type="molecule type" value="Genomic_DNA"/>
</dbReference>
<accession>A0A3R9L247</accession>
<gene>
    <name evidence="1" type="ORF">D8789_07835</name>
</gene>
<dbReference type="Gene3D" id="1.20.140.160">
    <property type="match status" value="1"/>
</dbReference>
<organism evidence="1 2">
    <name type="scientific">Streptococcus mitis</name>
    <dbReference type="NCBI Taxonomy" id="28037"/>
    <lineage>
        <taxon>Bacteria</taxon>
        <taxon>Bacillati</taxon>
        <taxon>Bacillota</taxon>
        <taxon>Bacilli</taxon>
        <taxon>Lactobacillales</taxon>
        <taxon>Streptococcaceae</taxon>
        <taxon>Streptococcus</taxon>
        <taxon>Streptococcus mitis group</taxon>
    </lineage>
</organism>